<sequence>MPLAGDHELVQDEGPRGSPPTVPTMEFASPPSMNPDLDNVSTMRARLSRGSAPTAPIMEFASPPSMNPDLDNYRDDALVHFREMENVLGDALVPRLAQQELGDELHTGSVKELATFVVAEREPCWRAFMMVEL</sequence>
<dbReference type="EMBL" id="CM000147">
    <property type="protein sequence ID" value="EEE51055.1"/>
    <property type="molecule type" value="Genomic_DNA"/>
</dbReference>
<protein>
    <submittedName>
        <fullName evidence="2">Uncharacterized protein</fullName>
    </submittedName>
</protein>
<accession>A0A8J8YT77</accession>
<evidence type="ECO:0000256" key="1">
    <source>
        <dbReference type="SAM" id="MobiDB-lite"/>
    </source>
</evidence>
<feature type="region of interest" description="Disordered" evidence="1">
    <location>
        <begin position="1"/>
        <end position="71"/>
    </location>
</feature>
<organism evidence="2">
    <name type="scientific">Oryza sativa subsp. japonica</name>
    <name type="common">Rice</name>
    <dbReference type="NCBI Taxonomy" id="39947"/>
    <lineage>
        <taxon>Eukaryota</taxon>
        <taxon>Viridiplantae</taxon>
        <taxon>Streptophyta</taxon>
        <taxon>Embryophyta</taxon>
        <taxon>Tracheophyta</taxon>
        <taxon>Spermatophyta</taxon>
        <taxon>Magnoliopsida</taxon>
        <taxon>Liliopsida</taxon>
        <taxon>Poales</taxon>
        <taxon>Poaceae</taxon>
        <taxon>BOP clade</taxon>
        <taxon>Oryzoideae</taxon>
        <taxon>Oryzeae</taxon>
        <taxon>Oryzinae</taxon>
        <taxon>Oryza</taxon>
        <taxon>Oryza sativa</taxon>
    </lineage>
</organism>
<proteinExistence type="predicted"/>
<evidence type="ECO:0000313" key="2">
    <source>
        <dbReference type="EMBL" id="EEE51055.1"/>
    </source>
</evidence>
<reference evidence="2" key="2">
    <citation type="submission" date="2008-12" db="EMBL/GenBank/DDBJ databases">
        <title>Improved gene annotation of the rice (Oryza sativa) genomes.</title>
        <authorList>
            <person name="Wang J."/>
            <person name="Li R."/>
            <person name="Fan W."/>
            <person name="Huang Q."/>
            <person name="Zhang J."/>
            <person name="Zhou Y."/>
            <person name="Hu Y."/>
            <person name="Zi S."/>
            <person name="Li J."/>
            <person name="Ni P."/>
            <person name="Zheng H."/>
            <person name="Zhang Y."/>
            <person name="Zhao M."/>
            <person name="Hao Q."/>
            <person name="McDermott J."/>
            <person name="Samudrala R."/>
            <person name="Kristiansen K."/>
            <person name="Wong G.K.-S."/>
        </authorList>
    </citation>
    <scope>NUCLEOTIDE SEQUENCE</scope>
</reference>
<reference evidence="2" key="1">
    <citation type="journal article" date="2005" name="PLoS Biol.">
        <title>The genomes of Oryza sativa: a history of duplications.</title>
        <authorList>
            <person name="Yu J."/>
            <person name="Wang J."/>
            <person name="Lin W."/>
            <person name="Li S."/>
            <person name="Li H."/>
            <person name="Zhou J."/>
            <person name="Ni P."/>
            <person name="Dong W."/>
            <person name="Hu S."/>
            <person name="Zeng C."/>
            <person name="Zhang J."/>
            <person name="Zhang Y."/>
            <person name="Li R."/>
            <person name="Xu Z."/>
            <person name="Li S."/>
            <person name="Li X."/>
            <person name="Zheng H."/>
            <person name="Cong L."/>
            <person name="Lin L."/>
            <person name="Yin J."/>
            <person name="Geng J."/>
            <person name="Li G."/>
            <person name="Shi J."/>
            <person name="Liu J."/>
            <person name="Lv H."/>
            <person name="Li J."/>
            <person name="Wang J."/>
            <person name="Deng Y."/>
            <person name="Ran L."/>
            <person name="Shi X."/>
            <person name="Wang X."/>
            <person name="Wu Q."/>
            <person name="Li C."/>
            <person name="Ren X."/>
            <person name="Wang J."/>
            <person name="Wang X."/>
            <person name="Li D."/>
            <person name="Liu D."/>
            <person name="Zhang X."/>
            <person name="Ji Z."/>
            <person name="Zhao W."/>
            <person name="Sun Y."/>
            <person name="Zhang Z."/>
            <person name="Bao J."/>
            <person name="Han Y."/>
            <person name="Dong L."/>
            <person name="Ji J."/>
            <person name="Chen P."/>
            <person name="Wu S."/>
            <person name="Liu J."/>
            <person name="Xiao Y."/>
            <person name="Bu D."/>
            <person name="Tan J."/>
            <person name="Yang L."/>
            <person name="Ye C."/>
            <person name="Zhang J."/>
            <person name="Xu J."/>
            <person name="Zhou Y."/>
            <person name="Yu Y."/>
            <person name="Zhang B."/>
            <person name="Zhuang S."/>
            <person name="Wei H."/>
            <person name="Liu B."/>
            <person name="Lei M."/>
            <person name="Yu H."/>
            <person name="Li Y."/>
            <person name="Xu H."/>
            <person name="Wei S."/>
            <person name="He X."/>
            <person name="Fang L."/>
            <person name="Zhang Z."/>
            <person name="Zhang Y."/>
            <person name="Huang X."/>
            <person name="Su Z."/>
            <person name="Tong W."/>
            <person name="Li J."/>
            <person name="Tong Z."/>
            <person name="Li S."/>
            <person name="Ye J."/>
            <person name="Wang L."/>
            <person name="Fang L."/>
            <person name="Lei T."/>
            <person name="Chen C."/>
            <person name="Chen H."/>
            <person name="Xu Z."/>
            <person name="Li H."/>
            <person name="Huang H."/>
            <person name="Zhang F."/>
            <person name="Xu H."/>
            <person name="Li N."/>
            <person name="Zhao C."/>
            <person name="Li S."/>
            <person name="Dong L."/>
            <person name="Huang Y."/>
            <person name="Li L."/>
            <person name="Xi Y."/>
            <person name="Qi Q."/>
            <person name="Li W."/>
            <person name="Zhang B."/>
            <person name="Hu W."/>
            <person name="Zhang Y."/>
            <person name="Tian X."/>
            <person name="Jiao Y."/>
            <person name="Liang X."/>
            <person name="Jin J."/>
            <person name="Gao L."/>
            <person name="Zheng W."/>
            <person name="Hao B."/>
            <person name="Liu S."/>
            <person name="Wang W."/>
            <person name="Yuan L."/>
            <person name="Cao M."/>
            <person name="McDermott J."/>
            <person name="Samudrala R."/>
            <person name="Wang J."/>
            <person name="Wong G.K."/>
            <person name="Yang H."/>
        </authorList>
    </citation>
    <scope>NUCLEOTIDE SEQUENCE [LARGE SCALE GENOMIC DNA]</scope>
</reference>
<gene>
    <name evidence="2" type="ORF">OsJ_31717</name>
</gene>
<feature type="compositionally biased region" description="Basic and acidic residues" evidence="1">
    <location>
        <begin position="1"/>
        <end position="15"/>
    </location>
</feature>
<dbReference type="Proteomes" id="UP000007752">
    <property type="component" value="Chromosome 10"/>
</dbReference>
<dbReference type="AlphaFoldDB" id="A0A8J8YT77"/>
<name>A0A8J8YT77_ORYSJ</name>